<feature type="region of interest" description="Disordered" evidence="6">
    <location>
        <begin position="648"/>
        <end position="668"/>
    </location>
</feature>
<keyword evidence="4" id="KW-0862">Zinc</keyword>
<evidence type="ECO:0000313" key="9">
    <source>
        <dbReference type="EnsemblMetazoa" id="CPIJ005025-PA"/>
    </source>
</evidence>
<organism>
    <name type="scientific">Culex quinquefasciatus</name>
    <name type="common">Southern house mosquito</name>
    <name type="synonym">Culex pungens</name>
    <dbReference type="NCBI Taxonomy" id="7176"/>
    <lineage>
        <taxon>Eukaryota</taxon>
        <taxon>Metazoa</taxon>
        <taxon>Ecdysozoa</taxon>
        <taxon>Arthropoda</taxon>
        <taxon>Hexapoda</taxon>
        <taxon>Insecta</taxon>
        <taxon>Pterygota</taxon>
        <taxon>Neoptera</taxon>
        <taxon>Endopterygota</taxon>
        <taxon>Diptera</taxon>
        <taxon>Nematocera</taxon>
        <taxon>Culicoidea</taxon>
        <taxon>Culicidae</taxon>
        <taxon>Culicinae</taxon>
        <taxon>Culicini</taxon>
        <taxon>Culex</taxon>
        <taxon>Culex</taxon>
    </lineage>
</organism>
<dbReference type="KEGG" id="cqu:CpipJ_CPIJ005025"/>
<reference evidence="8" key="1">
    <citation type="submission" date="2007-03" db="EMBL/GenBank/DDBJ databases">
        <title>Annotation of Culex pipiens quinquefasciatus.</title>
        <authorList>
            <consortium name="The Broad Institute Genome Sequencing Platform"/>
            <person name="Atkinson P.W."/>
            <person name="Hemingway J."/>
            <person name="Christensen B.M."/>
            <person name="Higgs S."/>
            <person name="Kodira C."/>
            <person name="Hannick L."/>
            <person name="Megy K."/>
            <person name="O'Leary S."/>
            <person name="Pearson M."/>
            <person name="Haas B.J."/>
            <person name="Mauceli E."/>
            <person name="Wortman J.R."/>
            <person name="Lee N.H."/>
            <person name="Guigo R."/>
            <person name="Stanke M."/>
            <person name="Alvarado L."/>
            <person name="Amedeo P."/>
            <person name="Antoine C.H."/>
            <person name="Arensburger P."/>
            <person name="Bidwell S.L."/>
            <person name="Crawford M."/>
            <person name="Camaro F."/>
            <person name="Devon K."/>
            <person name="Engels R."/>
            <person name="Hammond M."/>
            <person name="Howarth C."/>
            <person name="Koehrsen M."/>
            <person name="Lawson D."/>
            <person name="Montgomery P."/>
            <person name="Nene V."/>
            <person name="Nusbaum C."/>
            <person name="Puiu D."/>
            <person name="Romero-Severson J."/>
            <person name="Severson D.W."/>
            <person name="Shumway M."/>
            <person name="Sisk P."/>
            <person name="Stolte C."/>
            <person name="Zeng Q."/>
            <person name="Eisenstadt E."/>
            <person name="Fraser-Liggett C."/>
            <person name="Strausberg R."/>
            <person name="Galagan J."/>
            <person name="Birren B."/>
            <person name="Collins F.H."/>
        </authorList>
    </citation>
    <scope>NUCLEOTIDE SEQUENCE [LARGE SCALE GENOMIC DNA]</scope>
    <source>
        <strain evidence="8">JHB</strain>
    </source>
</reference>
<dbReference type="eggNOG" id="KOG1121">
    <property type="taxonomic scope" value="Eukaryota"/>
</dbReference>
<dbReference type="EnsemblMetazoa" id="CPIJ005025-RA">
    <property type="protein sequence ID" value="CPIJ005025-PA"/>
    <property type="gene ID" value="CPIJ005025"/>
</dbReference>
<dbReference type="Proteomes" id="UP000002320">
    <property type="component" value="Unassembled WGS sequence"/>
</dbReference>
<dbReference type="EMBL" id="DS231901">
    <property type="protein sequence ID" value="EDS44869.1"/>
    <property type="molecule type" value="Genomic_DNA"/>
</dbReference>
<reference evidence="9" key="2">
    <citation type="submission" date="2021-02" db="UniProtKB">
        <authorList>
            <consortium name="EnsemblMetazoa"/>
        </authorList>
    </citation>
    <scope>IDENTIFICATION</scope>
    <source>
        <strain evidence="9">JHB</strain>
    </source>
</reference>
<evidence type="ECO:0000259" key="7">
    <source>
        <dbReference type="Pfam" id="PF05699"/>
    </source>
</evidence>
<feature type="region of interest" description="Disordered" evidence="6">
    <location>
        <begin position="707"/>
        <end position="726"/>
    </location>
</feature>
<dbReference type="PANTHER" id="PTHR46481:SF10">
    <property type="entry name" value="ZINC FINGER BED DOMAIN-CONTAINING PROTEIN 39"/>
    <property type="match status" value="1"/>
</dbReference>
<dbReference type="GO" id="GO:0046983">
    <property type="term" value="F:protein dimerization activity"/>
    <property type="evidence" value="ECO:0007669"/>
    <property type="project" value="InterPro"/>
</dbReference>
<keyword evidence="2" id="KW-0479">Metal-binding</keyword>
<dbReference type="InParanoid" id="B0WDT2"/>
<keyword evidence="3" id="KW-0863">Zinc-finger</keyword>
<dbReference type="SUPFAM" id="SSF53098">
    <property type="entry name" value="Ribonuclease H-like"/>
    <property type="match status" value="1"/>
</dbReference>
<dbReference type="OrthoDB" id="8006782at2759"/>
<evidence type="ECO:0000256" key="5">
    <source>
        <dbReference type="ARBA" id="ARBA00023242"/>
    </source>
</evidence>
<dbReference type="InterPro" id="IPR052035">
    <property type="entry name" value="ZnF_BED_domain_contain"/>
</dbReference>
<dbReference type="AlphaFoldDB" id="B0WDT2"/>
<dbReference type="GO" id="GO:0005634">
    <property type="term" value="C:nucleus"/>
    <property type="evidence" value="ECO:0007669"/>
    <property type="project" value="UniProtKB-SubCell"/>
</dbReference>
<keyword evidence="10" id="KW-1185">Reference proteome</keyword>
<dbReference type="OMA" id="NCITEAR"/>
<sequence length="771" mass="86269">MEPQAGTSRAGKRTTKADLIRRNIRIDGEGASCAIDEFSGCVYAQAKLDVGNFGRHFLKHHLDVATDIGLGPPAEPGSTPVKRRRTITKRLIAIDKQLFLQSAMKIVALHNMPLSCFQWEGLKDIFDPISETLNTTINRDNIKRHLHAAATRIKLVLGREMKGKLLSLKIDSASRSNRHVLGINVQYKFRGKRVIRTLGMVEVSERQTAAVLKVKIMEILNQYGLTLENIFSVTVDNGANMLAAVRQLKRELGLTENTEHLDSDEEQATSLEHERNLTESLSEEFEENINLVRCSIHTLQLAVLDVIKNSDPTVKEITAIAKKCRALKYKPTFDQKAAKYPPVWCQTRWSGIYKMINSFAGQEAFFRDLGEQFPELDLTEHWGFIMEYERAFRPCYVCTNKLQGDGVGLSDFYMEWLLAIASLKKMSGNRFSEKLAATLKSRLELLKENRAFKMALYLDPRFNFVGSTIFKPDEKEEIQTYLVDTWRRICKLQPSTDGKETGQAAQKPDDSMLEDDDVNDSYITEMLGGSLDPRAASNEDGQLMKHIKGLDAEPRQNCRYDVWQHWVQREQSHPELYAVAMVVLSTPASQASVERAFSALALVLTDRRGDLGSTALEDTLLIKLNKEIFERIFPTLYDWTEKGTDDVGPAAAAGKLSPEQQQERGTRTGKEVRIAFSSSPSASCLSMAGPFGSFVVGGEDFPTLRSCLTPRPSSHPGRGINKTRRAPTAFCRKASRGSSRGSATRCPAAGAFLLCFRCNPETTALCEGELY</sequence>
<evidence type="ECO:0000256" key="4">
    <source>
        <dbReference type="ARBA" id="ARBA00022833"/>
    </source>
</evidence>
<dbReference type="VEuPathDB" id="VectorBase:CQUJHB008727"/>
<protein>
    <recommendedName>
        <fullName evidence="7">HAT C-terminal dimerisation domain-containing protein</fullName>
    </recommendedName>
</protein>
<gene>
    <name evidence="9" type="primary">6036885</name>
    <name evidence="8" type="ORF">CpipJ_CPIJ005025</name>
</gene>
<dbReference type="PANTHER" id="PTHR46481">
    <property type="entry name" value="ZINC FINGER BED DOMAIN-CONTAINING PROTEIN 4"/>
    <property type="match status" value="1"/>
</dbReference>
<evidence type="ECO:0000256" key="6">
    <source>
        <dbReference type="SAM" id="MobiDB-lite"/>
    </source>
</evidence>
<dbReference type="InterPro" id="IPR008906">
    <property type="entry name" value="HATC_C_dom"/>
</dbReference>
<dbReference type="GO" id="GO:0008270">
    <property type="term" value="F:zinc ion binding"/>
    <property type="evidence" value="ECO:0007669"/>
    <property type="project" value="UniProtKB-KW"/>
</dbReference>
<feature type="domain" description="HAT C-terminal dimerisation" evidence="7">
    <location>
        <begin position="560"/>
        <end position="623"/>
    </location>
</feature>
<evidence type="ECO:0000256" key="2">
    <source>
        <dbReference type="ARBA" id="ARBA00022723"/>
    </source>
</evidence>
<proteinExistence type="predicted"/>
<evidence type="ECO:0000256" key="1">
    <source>
        <dbReference type="ARBA" id="ARBA00004123"/>
    </source>
</evidence>
<dbReference type="InterPro" id="IPR012337">
    <property type="entry name" value="RNaseH-like_sf"/>
</dbReference>
<name>B0WDT2_CULQU</name>
<evidence type="ECO:0000313" key="10">
    <source>
        <dbReference type="Proteomes" id="UP000002320"/>
    </source>
</evidence>
<dbReference type="Pfam" id="PF05699">
    <property type="entry name" value="Dimer_Tnp_hAT"/>
    <property type="match status" value="1"/>
</dbReference>
<evidence type="ECO:0000256" key="3">
    <source>
        <dbReference type="ARBA" id="ARBA00022771"/>
    </source>
</evidence>
<feature type="region of interest" description="Disordered" evidence="6">
    <location>
        <begin position="495"/>
        <end position="515"/>
    </location>
</feature>
<dbReference type="HOGENOM" id="CLU_017458_0_0_1"/>
<keyword evidence="5" id="KW-0539">Nucleus</keyword>
<dbReference type="VEuPathDB" id="VectorBase:CQUJHB009742"/>
<dbReference type="VEuPathDB" id="VectorBase:CPIJ005025"/>
<accession>B0WDT2</accession>
<evidence type="ECO:0000313" key="8">
    <source>
        <dbReference type="EMBL" id="EDS44869.1"/>
    </source>
</evidence>
<comment type="subcellular location">
    <subcellularLocation>
        <location evidence="1">Nucleus</location>
    </subcellularLocation>
</comment>